<feature type="region of interest" description="Disordered" evidence="1">
    <location>
        <begin position="49"/>
        <end position="91"/>
    </location>
</feature>
<feature type="compositionally biased region" description="Basic and acidic residues" evidence="1">
    <location>
        <begin position="49"/>
        <end position="68"/>
    </location>
</feature>
<comment type="caution">
    <text evidence="3">The sequence shown here is derived from an EMBL/GenBank/DDBJ whole genome shotgun (WGS) entry which is preliminary data.</text>
</comment>
<evidence type="ECO:0000256" key="2">
    <source>
        <dbReference type="SAM" id="SignalP"/>
    </source>
</evidence>
<accession>A0A427YQL9</accession>
<evidence type="ECO:0000313" key="3">
    <source>
        <dbReference type="EMBL" id="RSH93393.1"/>
    </source>
</evidence>
<evidence type="ECO:0008006" key="5">
    <source>
        <dbReference type="Google" id="ProtNLM"/>
    </source>
</evidence>
<gene>
    <name evidence="3" type="ORF">EHS25_007749</name>
</gene>
<protein>
    <recommendedName>
        <fullName evidence="5">Secreted protein</fullName>
    </recommendedName>
</protein>
<keyword evidence="2" id="KW-0732">Signal</keyword>
<proteinExistence type="predicted"/>
<dbReference type="AlphaFoldDB" id="A0A427YQL9"/>
<feature type="signal peptide" evidence="2">
    <location>
        <begin position="1"/>
        <end position="26"/>
    </location>
</feature>
<reference evidence="3 4" key="1">
    <citation type="submission" date="2018-11" db="EMBL/GenBank/DDBJ databases">
        <title>Genome sequence of Saitozyma podzolica DSM 27192.</title>
        <authorList>
            <person name="Aliyu H."/>
            <person name="Gorte O."/>
            <person name="Ochsenreither K."/>
        </authorList>
    </citation>
    <scope>NUCLEOTIDE SEQUENCE [LARGE SCALE GENOMIC DNA]</scope>
    <source>
        <strain evidence="3 4">DSM 27192</strain>
    </source>
</reference>
<organism evidence="3 4">
    <name type="scientific">Saitozyma podzolica</name>
    <dbReference type="NCBI Taxonomy" id="1890683"/>
    <lineage>
        <taxon>Eukaryota</taxon>
        <taxon>Fungi</taxon>
        <taxon>Dikarya</taxon>
        <taxon>Basidiomycota</taxon>
        <taxon>Agaricomycotina</taxon>
        <taxon>Tremellomycetes</taxon>
        <taxon>Tremellales</taxon>
        <taxon>Trimorphomycetaceae</taxon>
        <taxon>Saitozyma</taxon>
    </lineage>
</organism>
<dbReference type="Proteomes" id="UP000279259">
    <property type="component" value="Unassembled WGS sequence"/>
</dbReference>
<evidence type="ECO:0000256" key="1">
    <source>
        <dbReference type="SAM" id="MobiDB-lite"/>
    </source>
</evidence>
<name>A0A427YQL9_9TREE</name>
<sequence>MRLTSVGHLALFLVLWCLQATALVDGTDIAVPAHEISLAALDGLHHHQADTDAEHRAPTRTHYHDQCRASRHGAQAQPTKTPVRPHAHQEADAFGRPVPLHWYASSNVLRDNKPRW</sequence>
<keyword evidence="4" id="KW-1185">Reference proteome</keyword>
<evidence type="ECO:0000313" key="4">
    <source>
        <dbReference type="Proteomes" id="UP000279259"/>
    </source>
</evidence>
<feature type="chain" id="PRO_5019381115" description="Secreted protein" evidence="2">
    <location>
        <begin position="27"/>
        <end position="116"/>
    </location>
</feature>
<dbReference type="EMBL" id="RSCD01000004">
    <property type="protein sequence ID" value="RSH93393.1"/>
    <property type="molecule type" value="Genomic_DNA"/>
</dbReference>